<accession>A0A3Q9G7W9</accession>
<gene>
    <name evidence="1" type="ORF">EJ997_10320</name>
</gene>
<reference evidence="1 2" key="1">
    <citation type="submission" date="2018-12" db="EMBL/GenBank/DDBJ databases">
        <title>Complete genome sequence of Flaviflexus sp. H23T48.</title>
        <authorList>
            <person name="Bae J.-W."/>
            <person name="Lee J.-Y."/>
        </authorList>
    </citation>
    <scope>NUCLEOTIDE SEQUENCE [LARGE SCALE GENOMIC DNA]</scope>
    <source>
        <strain evidence="1 2">H23T48</strain>
    </source>
</reference>
<proteinExistence type="predicted"/>
<sequence>MDATITVALINLAGGGLGVLILQGGWKWIRGHYSAVQDAEDKAEEARKALADLRHEYDYLRAWILAQPLTEDQLSRIPKAPDRSRHKDKRD</sequence>
<evidence type="ECO:0000313" key="2">
    <source>
        <dbReference type="Proteomes" id="UP000280344"/>
    </source>
</evidence>
<dbReference type="AlphaFoldDB" id="A0A3Q9G7W9"/>
<protein>
    <submittedName>
        <fullName evidence="1">Uncharacterized protein</fullName>
    </submittedName>
</protein>
<dbReference type="KEGG" id="flh:EJ997_10320"/>
<dbReference type="RefSeq" id="WP_126704481.1">
    <property type="nucleotide sequence ID" value="NZ_CP034593.1"/>
</dbReference>
<dbReference type="EMBL" id="CP034593">
    <property type="protein sequence ID" value="AZQ77678.1"/>
    <property type="molecule type" value="Genomic_DNA"/>
</dbReference>
<name>A0A3Q9G7W9_9ACTO</name>
<dbReference type="Proteomes" id="UP000280344">
    <property type="component" value="Chromosome"/>
</dbReference>
<keyword evidence="2" id="KW-1185">Reference proteome</keyword>
<evidence type="ECO:0000313" key="1">
    <source>
        <dbReference type="EMBL" id="AZQ77678.1"/>
    </source>
</evidence>
<organism evidence="1 2">
    <name type="scientific">Flaviflexus ciconiae</name>
    <dbReference type="NCBI Taxonomy" id="2496867"/>
    <lineage>
        <taxon>Bacteria</taxon>
        <taxon>Bacillati</taxon>
        <taxon>Actinomycetota</taxon>
        <taxon>Actinomycetes</taxon>
        <taxon>Actinomycetales</taxon>
        <taxon>Actinomycetaceae</taxon>
        <taxon>Flaviflexus</taxon>
    </lineage>
</organism>